<comment type="caution">
    <text evidence="7">The sequence shown here is derived from an EMBL/GenBank/DDBJ whole genome shotgun (WGS) entry which is preliminary data.</text>
</comment>
<evidence type="ECO:0000256" key="6">
    <source>
        <dbReference type="SAM" id="MobiDB-lite"/>
    </source>
</evidence>
<keyword evidence="3" id="KW-0812">Transmembrane</keyword>
<feature type="region of interest" description="Disordered" evidence="6">
    <location>
        <begin position="1"/>
        <end position="39"/>
    </location>
</feature>
<protein>
    <submittedName>
        <fullName evidence="7">Uncharacterized protein</fullName>
    </submittedName>
</protein>
<evidence type="ECO:0000256" key="4">
    <source>
        <dbReference type="ARBA" id="ARBA00022989"/>
    </source>
</evidence>
<dbReference type="PANTHER" id="PTHR38015:SF1">
    <property type="entry name" value="OPINE DEHYDROGENASE DOMAIN-CONTAINING PROTEIN"/>
    <property type="match status" value="1"/>
</dbReference>
<proteinExistence type="inferred from homology"/>
<dbReference type="GO" id="GO:0016020">
    <property type="term" value="C:membrane"/>
    <property type="evidence" value="ECO:0007669"/>
    <property type="project" value="UniProtKB-SubCell"/>
</dbReference>
<comment type="subcellular location">
    <subcellularLocation>
        <location evidence="1">Membrane</location>
        <topology evidence="1">Multi-pass membrane protein</topology>
    </subcellularLocation>
</comment>
<keyword evidence="5" id="KW-0472">Membrane</keyword>
<comment type="similarity">
    <text evidence="2">Belongs to the IFI6/IFI27 family.</text>
</comment>
<dbReference type="Gene3D" id="6.10.110.10">
    <property type="match status" value="1"/>
</dbReference>
<feature type="compositionally biased region" description="Polar residues" evidence="6">
    <location>
        <begin position="16"/>
        <end position="28"/>
    </location>
</feature>
<dbReference type="InterPro" id="IPR009311">
    <property type="entry name" value="IFI6/IFI27-like"/>
</dbReference>
<dbReference type="Pfam" id="PF06140">
    <property type="entry name" value="Ifi-6-16"/>
    <property type="match status" value="1"/>
</dbReference>
<evidence type="ECO:0000256" key="3">
    <source>
        <dbReference type="ARBA" id="ARBA00022692"/>
    </source>
</evidence>
<dbReference type="InterPro" id="IPR051729">
    <property type="entry name" value="Opine/Lysopine_DH"/>
</dbReference>
<evidence type="ECO:0000256" key="5">
    <source>
        <dbReference type="ARBA" id="ARBA00023136"/>
    </source>
</evidence>
<dbReference type="EMBL" id="CALNXJ010000007">
    <property type="protein sequence ID" value="CAH3044397.1"/>
    <property type="molecule type" value="Genomic_DNA"/>
</dbReference>
<dbReference type="Proteomes" id="UP001159428">
    <property type="component" value="Unassembled WGS sequence"/>
</dbReference>
<reference evidence="7 8" key="1">
    <citation type="submission" date="2022-05" db="EMBL/GenBank/DDBJ databases">
        <authorList>
            <consortium name="Genoscope - CEA"/>
            <person name="William W."/>
        </authorList>
    </citation>
    <scope>NUCLEOTIDE SEQUENCE [LARGE SCALE GENOMIC DNA]</scope>
</reference>
<sequence length="343" mass="35183">MADKTTDITRPISGNDRASQTTSSTSQGDPAGNPPPTNGGDVNWGYVAAVAGGAVATGVAAVVAAPVVLSAAGFTAGGVAAGSVAAAAQSAIYGGFTGGVFSVLQSAGAAGIGLAGNAAIGATGATVGGVLSGLGAGFYGSRVKTIKLLICGEGIDAHAFAGIASSRKEIEVRVLSLNQDEAERWSSALQTTSVEVEVQCRGQEPMSIKSKPALITKNPGEAMQDIDFVVFVFPASAHEDYLNALRPHIKPGMTIVGLPGGRGFEFQVRHALDETAQPCTILNFQSSPWRCRMVEFGVKYEVLLTMETLLGTMKKGNVEPRNDPVCILQNLLGPLPKLNVSVI</sequence>
<dbReference type="SUPFAM" id="SSF51735">
    <property type="entry name" value="NAD(P)-binding Rossmann-fold domains"/>
    <property type="match status" value="1"/>
</dbReference>
<keyword evidence="4" id="KW-1133">Transmembrane helix</keyword>
<gene>
    <name evidence="7" type="ORF">PMEA_00031157</name>
</gene>
<name>A0AAU9W2U3_9CNID</name>
<evidence type="ECO:0000256" key="2">
    <source>
        <dbReference type="ARBA" id="ARBA00007262"/>
    </source>
</evidence>
<dbReference type="InterPro" id="IPR036291">
    <property type="entry name" value="NAD(P)-bd_dom_sf"/>
</dbReference>
<dbReference type="PANTHER" id="PTHR38015">
    <property type="entry name" value="BLR6086 PROTEIN"/>
    <property type="match status" value="1"/>
</dbReference>
<keyword evidence="8" id="KW-1185">Reference proteome</keyword>
<accession>A0AAU9W2U3</accession>
<evidence type="ECO:0000313" key="7">
    <source>
        <dbReference type="EMBL" id="CAH3044397.1"/>
    </source>
</evidence>
<evidence type="ECO:0000313" key="8">
    <source>
        <dbReference type="Proteomes" id="UP001159428"/>
    </source>
</evidence>
<organism evidence="7 8">
    <name type="scientific">Pocillopora meandrina</name>
    <dbReference type="NCBI Taxonomy" id="46732"/>
    <lineage>
        <taxon>Eukaryota</taxon>
        <taxon>Metazoa</taxon>
        <taxon>Cnidaria</taxon>
        <taxon>Anthozoa</taxon>
        <taxon>Hexacorallia</taxon>
        <taxon>Scleractinia</taxon>
        <taxon>Astrocoeniina</taxon>
        <taxon>Pocilloporidae</taxon>
        <taxon>Pocillopora</taxon>
    </lineage>
</organism>
<dbReference type="InterPro" id="IPR038213">
    <property type="entry name" value="IFI6/IFI27-like_sf"/>
</dbReference>
<evidence type="ECO:0000256" key="1">
    <source>
        <dbReference type="ARBA" id="ARBA00004141"/>
    </source>
</evidence>
<dbReference type="AlphaFoldDB" id="A0AAU9W2U3"/>
<dbReference type="Gene3D" id="3.40.50.720">
    <property type="entry name" value="NAD(P)-binding Rossmann-like Domain"/>
    <property type="match status" value="1"/>
</dbReference>